<evidence type="ECO:0000313" key="6">
    <source>
        <dbReference type="Proteomes" id="UP000293296"/>
    </source>
</evidence>
<dbReference type="SMART" id="SM00448">
    <property type="entry name" value="REC"/>
    <property type="match status" value="1"/>
</dbReference>
<keyword evidence="6" id="KW-1185">Reference proteome</keyword>
<dbReference type="PANTHER" id="PTHR45228">
    <property type="entry name" value="CYCLIC DI-GMP PHOSPHODIESTERASE TM_0186-RELATED"/>
    <property type="match status" value="1"/>
</dbReference>
<sequence>MKPLAECLILLVDDTETNLDILVDALGEDYDVAVATDGPSALALAREQTPDLILLDIMMPGMDGYEVCRRLMADPATADTPVIFLTALTDVADKTRGFAAGGVDYVTKPFEPAEIKARARTHLSLRLARQELARQNEILEEKVRERTRELALTQDAIIEAMAGLAEYRDPETGAHIKRTRNYVRVLAEKLRGEPGYDGYFTDEIIDLLYKSAPLHDIGKVGVRDDILLKPGPLTDAEFAVMRRHTVYGRDAIQAAAKNLGDNSFLRLAQEIAYTHQERWDGTGYPQGLAGEAIPIPGRLMAIADVYDALISRRVYKAPFTHAQAVAVIRDGHGSHFDPAMVDAFLDVQETFRQIALKFTESDEERQALEQPYVA</sequence>
<accession>A0A4P6HK57</accession>
<dbReference type="PANTHER" id="PTHR45228:SF5">
    <property type="entry name" value="CYCLIC DI-GMP PHOSPHODIESTERASE VC_1348-RELATED"/>
    <property type="match status" value="1"/>
</dbReference>
<dbReference type="InterPro" id="IPR001789">
    <property type="entry name" value="Sig_transdc_resp-reg_receiver"/>
</dbReference>
<dbReference type="Proteomes" id="UP000293296">
    <property type="component" value="Chromosome"/>
</dbReference>
<dbReference type="SUPFAM" id="SSF109604">
    <property type="entry name" value="HD-domain/PDEase-like"/>
    <property type="match status" value="1"/>
</dbReference>
<proteinExistence type="predicted"/>
<evidence type="ECO:0000259" key="4">
    <source>
        <dbReference type="PROSITE" id="PS51832"/>
    </source>
</evidence>
<dbReference type="Gene3D" id="1.10.3210.10">
    <property type="entry name" value="Hypothetical protein af1432"/>
    <property type="match status" value="1"/>
</dbReference>
<feature type="coiled-coil region" evidence="2">
    <location>
        <begin position="122"/>
        <end position="156"/>
    </location>
</feature>
<evidence type="ECO:0000313" key="5">
    <source>
        <dbReference type="EMBL" id="QAZ66986.1"/>
    </source>
</evidence>
<dbReference type="EMBL" id="CP026538">
    <property type="protein sequence ID" value="QAZ66986.1"/>
    <property type="molecule type" value="Genomic_DNA"/>
</dbReference>
<dbReference type="SMART" id="SM00471">
    <property type="entry name" value="HDc"/>
    <property type="match status" value="1"/>
</dbReference>
<dbReference type="SUPFAM" id="SSF52172">
    <property type="entry name" value="CheY-like"/>
    <property type="match status" value="1"/>
</dbReference>
<dbReference type="OrthoDB" id="9769359at2"/>
<dbReference type="RefSeq" id="WP_129351109.1">
    <property type="nucleotide sequence ID" value="NZ_CP026538.1"/>
</dbReference>
<dbReference type="InterPro" id="IPR052020">
    <property type="entry name" value="Cyclic_di-GMP/3'3'-cGAMP_PDE"/>
</dbReference>
<dbReference type="InterPro" id="IPR037522">
    <property type="entry name" value="HD_GYP_dom"/>
</dbReference>
<evidence type="ECO:0000259" key="3">
    <source>
        <dbReference type="PROSITE" id="PS50110"/>
    </source>
</evidence>
<dbReference type="Pfam" id="PF00072">
    <property type="entry name" value="Response_reg"/>
    <property type="match status" value="1"/>
</dbReference>
<dbReference type="PROSITE" id="PS51832">
    <property type="entry name" value="HD_GYP"/>
    <property type="match status" value="1"/>
</dbReference>
<dbReference type="GO" id="GO:0000160">
    <property type="term" value="P:phosphorelay signal transduction system"/>
    <property type="evidence" value="ECO:0007669"/>
    <property type="project" value="InterPro"/>
</dbReference>
<name>A0A4P6HK57_9BACT</name>
<dbReference type="InterPro" id="IPR003607">
    <property type="entry name" value="HD/PDEase_dom"/>
</dbReference>
<protein>
    <submittedName>
        <fullName evidence="5">Two-component system response regulator</fullName>
    </submittedName>
</protein>
<evidence type="ECO:0000256" key="2">
    <source>
        <dbReference type="SAM" id="Coils"/>
    </source>
</evidence>
<gene>
    <name evidence="5" type="ORF">C3Y92_06950</name>
</gene>
<keyword evidence="1" id="KW-0597">Phosphoprotein</keyword>
<dbReference type="CDD" id="cd19920">
    <property type="entry name" value="REC_PA4781-like"/>
    <property type="match status" value="1"/>
</dbReference>
<feature type="domain" description="HD-GYP" evidence="4">
    <location>
        <begin position="150"/>
        <end position="360"/>
    </location>
</feature>
<reference evidence="5 6" key="1">
    <citation type="submission" date="2018-02" db="EMBL/GenBank/DDBJ databases">
        <title>Genome sequence of Desulfovibrio carbinolicus DSM 3852.</title>
        <authorList>
            <person name="Wilbanks E."/>
            <person name="Skennerton C.T."/>
            <person name="Orphan V.J."/>
        </authorList>
    </citation>
    <scope>NUCLEOTIDE SEQUENCE [LARGE SCALE GENOMIC DNA]</scope>
    <source>
        <strain evidence="5 6">DSM 3852</strain>
    </source>
</reference>
<dbReference type="Gene3D" id="3.40.50.2300">
    <property type="match status" value="1"/>
</dbReference>
<evidence type="ECO:0000256" key="1">
    <source>
        <dbReference type="PROSITE-ProRule" id="PRU00169"/>
    </source>
</evidence>
<dbReference type="AlphaFoldDB" id="A0A4P6HK57"/>
<feature type="modified residue" description="4-aspartylphosphate" evidence="1">
    <location>
        <position position="56"/>
    </location>
</feature>
<dbReference type="CDD" id="cd00077">
    <property type="entry name" value="HDc"/>
    <property type="match status" value="1"/>
</dbReference>
<dbReference type="PROSITE" id="PS50110">
    <property type="entry name" value="RESPONSE_REGULATORY"/>
    <property type="match status" value="1"/>
</dbReference>
<keyword evidence="2" id="KW-0175">Coiled coil</keyword>
<organism evidence="5 6">
    <name type="scientific">Solidesulfovibrio carbinolicus</name>
    <dbReference type="NCBI Taxonomy" id="296842"/>
    <lineage>
        <taxon>Bacteria</taxon>
        <taxon>Pseudomonadati</taxon>
        <taxon>Thermodesulfobacteriota</taxon>
        <taxon>Desulfovibrionia</taxon>
        <taxon>Desulfovibrionales</taxon>
        <taxon>Desulfovibrionaceae</taxon>
        <taxon>Solidesulfovibrio</taxon>
    </lineage>
</organism>
<feature type="domain" description="Response regulatory" evidence="3">
    <location>
        <begin position="8"/>
        <end position="123"/>
    </location>
</feature>
<dbReference type="Pfam" id="PF13487">
    <property type="entry name" value="HD_5"/>
    <property type="match status" value="1"/>
</dbReference>
<dbReference type="KEGG" id="dcb:C3Y92_06950"/>
<dbReference type="InterPro" id="IPR011006">
    <property type="entry name" value="CheY-like_superfamily"/>
</dbReference>